<proteinExistence type="predicted"/>
<comment type="caution">
    <text evidence="1">The sequence shown here is derived from an EMBL/GenBank/DDBJ whole genome shotgun (WGS) entry which is preliminary data.</text>
</comment>
<dbReference type="EMBL" id="AQHR01000051">
    <property type="protein sequence ID" value="EON77571.1"/>
    <property type="molecule type" value="Genomic_DNA"/>
</dbReference>
<dbReference type="AlphaFoldDB" id="R7ZTV3"/>
<name>R7ZTV3_9BACT</name>
<evidence type="ECO:0000313" key="2">
    <source>
        <dbReference type="Proteomes" id="UP000013909"/>
    </source>
</evidence>
<reference evidence="1 2" key="1">
    <citation type="submission" date="2013-02" db="EMBL/GenBank/DDBJ databases">
        <title>A novel strain isolated from Lonar lake, Maharashtra, India.</title>
        <authorList>
            <person name="Singh A."/>
        </authorList>
    </citation>
    <scope>NUCLEOTIDE SEQUENCE [LARGE SCALE GENOMIC DNA]</scope>
    <source>
        <strain evidence="1 2">AK24</strain>
    </source>
</reference>
<dbReference type="Proteomes" id="UP000013909">
    <property type="component" value="Unassembled WGS sequence"/>
</dbReference>
<protein>
    <submittedName>
        <fullName evidence="1">Uncharacterized protein</fullName>
    </submittedName>
</protein>
<gene>
    <name evidence="1" type="ORF">ADIS_1974</name>
</gene>
<evidence type="ECO:0000313" key="1">
    <source>
        <dbReference type="EMBL" id="EON77571.1"/>
    </source>
</evidence>
<accession>R7ZTV3</accession>
<organism evidence="1 2">
    <name type="scientific">Lunatimonas lonarensis</name>
    <dbReference type="NCBI Taxonomy" id="1232681"/>
    <lineage>
        <taxon>Bacteria</taxon>
        <taxon>Pseudomonadati</taxon>
        <taxon>Bacteroidota</taxon>
        <taxon>Cytophagia</taxon>
        <taxon>Cytophagales</taxon>
        <taxon>Cyclobacteriaceae</taxon>
    </lineage>
</organism>
<sequence length="68" mass="7905">MGYHYGIHRAFGTLLKKLAEGLELSLEAFDLHLEGKIAITEKWSFAWKKRWISLPRFGNKGRRTSETI</sequence>
<keyword evidence="2" id="KW-1185">Reference proteome</keyword>